<dbReference type="CDD" id="cd01745">
    <property type="entry name" value="GATase1_2"/>
    <property type="match status" value="1"/>
</dbReference>
<dbReference type="PROSITE" id="PS51273">
    <property type="entry name" value="GATASE_TYPE_1"/>
    <property type="match status" value="1"/>
</dbReference>
<keyword evidence="1" id="KW-0378">Hydrolase</keyword>
<evidence type="ECO:0000313" key="2">
    <source>
        <dbReference type="Proteomes" id="UP000196074"/>
    </source>
</evidence>
<name>A0A1Y3UNU2_9ENTE</name>
<dbReference type="Gene3D" id="3.40.50.880">
    <property type="match status" value="1"/>
</dbReference>
<dbReference type="AlphaFoldDB" id="A0A1Y3UNU2"/>
<sequence>MTRPIIGIAANETFDPGSTLYHLPISYTPRGYIEGVQNAGGIPLLLPITDPDYAETYVGQIDKLVLAGGQDVSPEIYGQAQKTDGNYSKARDDFEQALITETLKQGKPIFAVCRGMQLLNVYFGGTLYQEIGPLSGVEHMQDPIPREEPSHDLLLEKTSSLYTIYGNQGRINSFHNQAIERLGEELQITGRCSDGMIESIENKKRRILGVQWHPDFAYTHLKQEQEVFDYVVKQL</sequence>
<dbReference type="InterPro" id="IPR044668">
    <property type="entry name" value="PuuD-like"/>
</dbReference>
<evidence type="ECO:0000313" key="1">
    <source>
        <dbReference type="EMBL" id="OUQ10612.1"/>
    </source>
</evidence>
<proteinExistence type="predicted"/>
<dbReference type="RefSeq" id="WP_087214395.1">
    <property type="nucleotide sequence ID" value="NZ_JAZKJQ010000003.1"/>
</dbReference>
<dbReference type="InterPro" id="IPR011697">
    <property type="entry name" value="Peptidase_C26"/>
</dbReference>
<dbReference type="Proteomes" id="UP000196074">
    <property type="component" value="Unassembled WGS sequence"/>
</dbReference>
<organism evidence="1 2">
    <name type="scientific">Enterococcus cecorum</name>
    <dbReference type="NCBI Taxonomy" id="44008"/>
    <lineage>
        <taxon>Bacteria</taxon>
        <taxon>Bacillati</taxon>
        <taxon>Bacillota</taxon>
        <taxon>Bacilli</taxon>
        <taxon>Lactobacillales</taxon>
        <taxon>Enterococcaceae</taxon>
        <taxon>Enterococcus</taxon>
    </lineage>
</organism>
<dbReference type="GO" id="GO:0033969">
    <property type="term" value="F:gamma-glutamyl-gamma-aminobutyrate hydrolase activity"/>
    <property type="evidence" value="ECO:0007669"/>
    <property type="project" value="TreeGrafter"/>
</dbReference>
<dbReference type="PANTHER" id="PTHR43235">
    <property type="entry name" value="GLUTAMINE AMIDOTRANSFERASE PB2B2.05-RELATED"/>
    <property type="match status" value="1"/>
</dbReference>
<dbReference type="SUPFAM" id="SSF52317">
    <property type="entry name" value="Class I glutamine amidotransferase-like"/>
    <property type="match status" value="1"/>
</dbReference>
<protein>
    <submittedName>
        <fullName evidence="1">Gamma-glutamyl-gamma-aminobutyrate hydrolase</fullName>
    </submittedName>
</protein>
<accession>A0A1Y3UNU2</accession>
<dbReference type="Pfam" id="PF07722">
    <property type="entry name" value="Peptidase_C26"/>
    <property type="match status" value="1"/>
</dbReference>
<gene>
    <name evidence="1" type="ORF">B5E88_05230</name>
</gene>
<comment type="caution">
    <text evidence="1">The sequence shown here is derived from an EMBL/GenBank/DDBJ whole genome shotgun (WGS) entry which is preliminary data.</text>
</comment>
<dbReference type="GO" id="GO:0006598">
    <property type="term" value="P:polyamine catabolic process"/>
    <property type="evidence" value="ECO:0007669"/>
    <property type="project" value="TreeGrafter"/>
</dbReference>
<dbReference type="InterPro" id="IPR029062">
    <property type="entry name" value="Class_I_gatase-like"/>
</dbReference>
<reference evidence="2" key="1">
    <citation type="submission" date="2017-04" db="EMBL/GenBank/DDBJ databases">
        <title>Function of individual gut microbiota members based on whole genome sequencing of pure cultures obtained from chicken caecum.</title>
        <authorList>
            <person name="Medvecky M."/>
            <person name="Cejkova D."/>
            <person name="Polansky O."/>
            <person name="Karasova D."/>
            <person name="Kubasova T."/>
            <person name="Cizek A."/>
            <person name="Rychlik I."/>
        </authorList>
    </citation>
    <scope>NUCLEOTIDE SEQUENCE [LARGE SCALE GENOMIC DNA]</scope>
    <source>
        <strain evidence="2">An144</strain>
    </source>
</reference>
<dbReference type="GO" id="GO:0005829">
    <property type="term" value="C:cytosol"/>
    <property type="evidence" value="ECO:0007669"/>
    <property type="project" value="TreeGrafter"/>
</dbReference>
<dbReference type="PANTHER" id="PTHR43235:SF1">
    <property type="entry name" value="GLUTAMINE AMIDOTRANSFERASE PB2B2.05-RELATED"/>
    <property type="match status" value="1"/>
</dbReference>
<dbReference type="EMBL" id="NFLC01000008">
    <property type="protein sequence ID" value="OUQ10612.1"/>
    <property type="molecule type" value="Genomic_DNA"/>
</dbReference>